<accession>N6UWG5</accession>
<reference evidence="2" key="1">
    <citation type="journal article" date="2013" name="Genome Biol.">
        <title>Draft genome of the mountain pine beetle, Dendroctonus ponderosae Hopkins, a major forest pest.</title>
        <authorList>
            <person name="Keeling C.I."/>
            <person name="Yuen M.M."/>
            <person name="Liao N.Y."/>
            <person name="Docking T.R."/>
            <person name="Chan S.K."/>
            <person name="Taylor G.A."/>
            <person name="Palmquist D.L."/>
            <person name="Jackman S.D."/>
            <person name="Nguyen A."/>
            <person name="Li M."/>
            <person name="Henderson H."/>
            <person name="Janes J.K."/>
            <person name="Zhao Y."/>
            <person name="Pandoh P."/>
            <person name="Moore R."/>
            <person name="Sperling F.A."/>
            <person name="Huber D.P."/>
            <person name="Birol I."/>
            <person name="Jones S.J."/>
            <person name="Bohlmann J."/>
        </authorList>
    </citation>
    <scope>NUCLEOTIDE SEQUENCE</scope>
</reference>
<sequence>MEKTLTSYPLDVPIADEVHCRSCAPVPKFYKRHGDLSKHLRRYHLSRLVFRCRHCNEIFQTLKGCKAHQINCSATPSLDSPPPPPLPPTTQGAIQVKRSRMPKNTKVATPTAPPTTASTAATPPPTRHPPSMTDLHMNRDLDTAGTPQATCLPVKQHKATRRRITPYKTPPPQTAPTTPVKETLGPPQEPQTP</sequence>
<feature type="region of interest" description="Disordered" evidence="1">
    <location>
        <begin position="76"/>
        <end position="193"/>
    </location>
</feature>
<gene>
    <name evidence="2" type="ORF">YQE_00384</name>
</gene>
<proteinExistence type="predicted"/>
<organism evidence="2">
    <name type="scientific">Dendroctonus ponderosae</name>
    <name type="common">Mountain pine beetle</name>
    <dbReference type="NCBI Taxonomy" id="77166"/>
    <lineage>
        <taxon>Eukaryota</taxon>
        <taxon>Metazoa</taxon>
        <taxon>Ecdysozoa</taxon>
        <taxon>Arthropoda</taxon>
        <taxon>Hexapoda</taxon>
        <taxon>Insecta</taxon>
        <taxon>Pterygota</taxon>
        <taxon>Neoptera</taxon>
        <taxon>Endopterygota</taxon>
        <taxon>Coleoptera</taxon>
        <taxon>Polyphaga</taxon>
        <taxon>Cucujiformia</taxon>
        <taxon>Curculionidae</taxon>
        <taxon>Scolytinae</taxon>
        <taxon>Dendroctonus</taxon>
    </lineage>
</organism>
<dbReference type="HOGENOM" id="CLU_1412070_0_0_1"/>
<feature type="compositionally biased region" description="Pro residues" evidence="1">
    <location>
        <begin position="79"/>
        <end position="88"/>
    </location>
</feature>
<feature type="compositionally biased region" description="Low complexity" evidence="1">
    <location>
        <begin position="108"/>
        <end position="121"/>
    </location>
</feature>
<evidence type="ECO:0000313" key="2">
    <source>
        <dbReference type="EMBL" id="ENN83257.1"/>
    </source>
</evidence>
<name>N6UWG5_DENPD</name>
<feature type="compositionally biased region" description="Basic residues" evidence="1">
    <location>
        <begin position="155"/>
        <end position="165"/>
    </location>
</feature>
<protein>
    <submittedName>
        <fullName evidence="2">Uncharacterized protein</fullName>
    </submittedName>
</protein>
<feature type="non-terminal residue" evidence="2">
    <location>
        <position position="1"/>
    </location>
</feature>
<dbReference type="EMBL" id="KB736090">
    <property type="protein sequence ID" value="ENN83257.1"/>
    <property type="molecule type" value="Genomic_DNA"/>
</dbReference>
<feature type="non-terminal residue" evidence="2">
    <location>
        <position position="193"/>
    </location>
</feature>
<evidence type="ECO:0000256" key="1">
    <source>
        <dbReference type="SAM" id="MobiDB-lite"/>
    </source>
</evidence>
<dbReference type="AlphaFoldDB" id="N6UWG5"/>
<dbReference type="OMA" id="CEYVDHA"/>